<keyword evidence="1" id="KW-0433">Leucine-rich repeat</keyword>
<evidence type="ECO:0008006" key="10">
    <source>
        <dbReference type="Google" id="ProtNLM"/>
    </source>
</evidence>
<dbReference type="Pfam" id="PF13855">
    <property type="entry name" value="LRR_8"/>
    <property type="match status" value="2"/>
</dbReference>
<dbReference type="EMBL" id="JANIIK010000109">
    <property type="protein sequence ID" value="KAJ3598330.1"/>
    <property type="molecule type" value="Genomic_DNA"/>
</dbReference>
<feature type="chain" id="PRO_5040336116" description="Trophoblast glycoprotein-like" evidence="5">
    <location>
        <begin position="19"/>
        <end position="407"/>
    </location>
</feature>
<evidence type="ECO:0000256" key="2">
    <source>
        <dbReference type="ARBA" id="ARBA00022729"/>
    </source>
</evidence>
<dbReference type="OrthoDB" id="8861968at2759"/>
<dbReference type="SUPFAM" id="SSF52058">
    <property type="entry name" value="L domain-like"/>
    <property type="match status" value="1"/>
</dbReference>
<proteinExistence type="predicted"/>
<organism evidence="8 9">
    <name type="scientific">Muraenolepis orangiensis</name>
    <name type="common">Patagonian moray cod</name>
    <dbReference type="NCBI Taxonomy" id="630683"/>
    <lineage>
        <taxon>Eukaryota</taxon>
        <taxon>Metazoa</taxon>
        <taxon>Chordata</taxon>
        <taxon>Craniata</taxon>
        <taxon>Vertebrata</taxon>
        <taxon>Euteleostomi</taxon>
        <taxon>Actinopterygii</taxon>
        <taxon>Neopterygii</taxon>
        <taxon>Teleostei</taxon>
        <taxon>Neoteleostei</taxon>
        <taxon>Acanthomorphata</taxon>
        <taxon>Zeiogadaria</taxon>
        <taxon>Gadariae</taxon>
        <taxon>Gadiformes</taxon>
        <taxon>Muraenolepidoidei</taxon>
        <taxon>Muraenolepididae</taxon>
        <taxon>Muraenolepis</taxon>
    </lineage>
</organism>
<dbReference type="InterPro" id="IPR001611">
    <property type="entry name" value="Leu-rich_rpt"/>
</dbReference>
<keyword evidence="3" id="KW-0677">Repeat</keyword>
<evidence type="ECO:0000259" key="6">
    <source>
        <dbReference type="SMART" id="SM00013"/>
    </source>
</evidence>
<dbReference type="GO" id="GO:0090090">
    <property type="term" value="P:negative regulation of canonical Wnt signaling pathway"/>
    <property type="evidence" value="ECO:0007669"/>
    <property type="project" value="TreeGrafter"/>
</dbReference>
<feature type="domain" description="LRRCT" evidence="7">
    <location>
        <begin position="238"/>
        <end position="291"/>
    </location>
</feature>
<name>A0A9Q0IHK3_9TELE</name>
<dbReference type="PANTHER" id="PTHR24364">
    <property type="entry name" value="LP06937P"/>
    <property type="match status" value="1"/>
</dbReference>
<evidence type="ECO:0000313" key="8">
    <source>
        <dbReference type="EMBL" id="KAJ3598330.1"/>
    </source>
</evidence>
<dbReference type="SMART" id="SM00013">
    <property type="entry name" value="LRRNT"/>
    <property type="match status" value="1"/>
</dbReference>
<gene>
    <name evidence="8" type="ORF">NHX12_001841</name>
</gene>
<dbReference type="InterPro" id="IPR000372">
    <property type="entry name" value="LRRNT"/>
</dbReference>
<dbReference type="PANTHER" id="PTHR24364:SF22">
    <property type="entry name" value="TROPHOBLAST GLYCOPROTEIN A-RELATED"/>
    <property type="match status" value="1"/>
</dbReference>
<comment type="caution">
    <text evidence="8">The sequence shown here is derived from an EMBL/GenBank/DDBJ whole genome shotgun (WGS) entry which is preliminary data.</text>
</comment>
<keyword evidence="4" id="KW-0812">Transmembrane</keyword>
<keyword evidence="9" id="KW-1185">Reference proteome</keyword>
<feature type="domain" description="LRRNT" evidence="6">
    <location>
        <begin position="20"/>
        <end position="54"/>
    </location>
</feature>
<dbReference type="GO" id="GO:0005886">
    <property type="term" value="C:plasma membrane"/>
    <property type="evidence" value="ECO:0007669"/>
    <property type="project" value="TreeGrafter"/>
</dbReference>
<evidence type="ECO:0000256" key="1">
    <source>
        <dbReference type="ARBA" id="ARBA00022614"/>
    </source>
</evidence>
<evidence type="ECO:0000256" key="3">
    <source>
        <dbReference type="ARBA" id="ARBA00022737"/>
    </source>
</evidence>
<dbReference type="InterPro" id="IPR052286">
    <property type="entry name" value="Wnt_signaling_inhibitor"/>
</dbReference>
<feature type="transmembrane region" description="Helical" evidence="4">
    <location>
        <begin position="311"/>
        <end position="331"/>
    </location>
</feature>
<accession>A0A9Q0IHK3</accession>
<dbReference type="Proteomes" id="UP001148018">
    <property type="component" value="Unassembled WGS sequence"/>
</dbReference>
<keyword evidence="4" id="KW-0472">Membrane</keyword>
<dbReference type="InterPro" id="IPR003591">
    <property type="entry name" value="Leu-rich_rpt_typical-subtyp"/>
</dbReference>
<evidence type="ECO:0000259" key="7">
    <source>
        <dbReference type="SMART" id="SM00082"/>
    </source>
</evidence>
<dbReference type="InterPro" id="IPR032675">
    <property type="entry name" value="LRR_dom_sf"/>
</dbReference>
<dbReference type="AlphaFoldDB" id="A0A9Q0IHK3"/>
<keyword evidence="4" id="KW-1133">Transmembrane helix</keyword>
<dbReference type="SMART" id="SM00082">
    <property type="entry name" value="LRRCT"/>
    <property type="match status" value="1"/>
</dbReference>
<evidence type="ECO:0000256" key="5">
    <source>
        <dbReference type="SAM" id="SignalP"/>
    </source>
</evidence>
<dbReference type="InterPro" id="IPR000483">
    <property type="entry name" value="Cys-rich_flank_reg_C"/>
</dbReference>
<feature type="signal peptide" evidence="5">
    <location>
        <begin position="1"/>
        <end position="18"/>
    </location>
</feature>
<evidence type="ECO:0000313" key="9">
    <source>
        <dbReference type="Proteomes" id="UP001148018"/>
    </source>
</evidence>
<reference evidence="8" key="1">
    <citation type="submission" date="2022-07" db="EMBL/GenBank/DDBJ databases">
        <title>Chromosome-level genome of Muraenolepis orangiensis.</title>
        <authorList>
            <person name="Kim J."/>
        </authorList>
    </citation>
    <scope>NUCLEOTIDE SEQUENCE</scope>
    <source>
        <strain evidence="8">KU_S4_2022</strain>
        <tissue evidence="8">Muscle</tissue>
    </source>
</reference>
<dbReference type="SMART" id="SM00369">
    <property type="entry name" value="LRR_TYP"/>
    <property type="match status" value="5"/>
</dbReference>
<dbReference type="Gene3D" id="3.80.10.10">
    <property type="entry name" value="Ribonuclease Inhibitor"/>
    <property type="match status" value="1"/>
</dbReference>
<keyword evidence="2 5" id="KW-0732">Signal</keyword>
<sequence>MHMFAFCVFLSFLALFQCTECPLGCQCSAATNTVRCVSKDLRSVPLSIPGYARTLVVTGNHIHRIGAGSFPELENLTNVCLSDNRISEVGSHTFSSMTRLRSLDLSLNRLALIHPEALSVPGSPLQELNLSRSLYNTTSLTDLAAALRWGGLAGLLRLDLSGNRPGLLAPATFSHLPSLQHLLLPHNSLVSVYSGAFSGLTRLTLLDLSHNAFRMFPDEALEEFGRLGPDARLLLGQNPYLCSCEIRGFVAWLNSSSVTPRLADPDELRCAAPRGLREARLRDVRGDAGCDSAPPAGRGEEADRLSLGTSYALLGLVLGLVVLVFLFVLYLNRRGMKQWITDMRDGCHDVLEGYHYRYDIDHDPRLGRMASGATAAAGSGHFGTAPSVRLPSDTRVDVQTPTEQVTV</sequence>
<evidence type="ECO:0000256" key="4">
    <source>
        <dbReference type="SAM" id="Phobius"/>
    </source>
</evidence>
<protein>
    <recommendedName>
        <fullName evidence="10">Trophoblast glycoprotein-like</fullName>
    </recommendedName>
</protein>